<evidence type="ECO:0000256" key="1">
    <source>
        <dbReference type="SAM" id="Phobius"/>
    </source>
</evidence>
<evidence type="ECO:0000313" key="3">
    <source>
        <dbReference type="Proteomes" id="UP000051913"/>
    </source>
</evidence>
<keyword evidence="1" id="KW-1133">Transmembrane helix</keyword>
<dbReference type="PANTHER" id="PTHR36535">
    <property type="entry name" value="YALI0E30327P"/>
    <property type="match status" value="1"/>
</dbReference>
<comment type="caution">
    <text evidence="2">The sequence shown here is derived from an EMBL/GenBank/DDBJ whole genome shotgun (WGS) entry which is preliminary data.</text>
</comment>
<reference evidence="2 3" key="1">
    <citation type="submission" date="2014-03" db="EMBL/GenBank/DDBJ databases">
        <title>Bradyrhizobium valentinum sp. nov., isolated from effective nodules of Lupinus mariae-josephae, a lupine endemic of basic-lime soils in Eastern Spain.</title>
        <authorList>
            <person name="Duran D."/>
            <person name="Rey L."/>
            <person name="Navarro A."/>
            <person name="Busquets A."/>
            <person name="Imperial J."/>
            <person name="Ruiz-Argueso T."/>
        </authorList>
    </citation>
    <scope>NUCLEOTIDE SEQUENCE [LARGE SCALE GENOMIC DNA]</scope>
    <source>
        <strain evidence="2 3">LmjM3</strain>
    </source>
</reference>
<dbReference type="AlphaFoldDB" id="A0A0R3LJ12"/>
<dbReference type="PANTHER" id="PTHR36535:SF1">
    <property type="entry name" value="DUF1772 DOMAIN-CONTAINING PROTEIN"/>
    <property type="match status" value="1"/>
</dbReference>
<feature type="transmembrane region" description="Helical" evidence="1">
    <location>
        <begin position="115"/>
        <end position="140"/>
    </location>
</feature>
<gene>
    <name evidence="2" type="ORF">CP49_00430</name>
</gene>
<evidence type="ECO:0000313" key="2">
    <source>
        <dbReference type="EMBL" id="KRR05088.1"/>
    </source>
</evidence>
<organism evidence="2 3">
    <name type="scientific">Bradyrhizobium valentinum</name>
    <dbReference type="NCBI Taxonomy" id="1518501"/>
    <lineage>
        <taxon>Bacteria</taxon>
        <taxon>Pseudomonadati</taxon>
        <taxon>Pseudomonadota</taxon>
        <taxon>Alphaproteobacteria</taxon>
        <taxon>Hyphomicrobiales</taxon>
        <taxon>Nitrobacteraceae</taxon>
        <taxon>Bradyrhizobium</taxon>
    </lineage>
</organism>
<name>A0A0R3LJ12_9BRAD</name>
<sequence length="142" mass="14984">MLAGQLATIVAAAFAGAAFYINLAEQPARLGLDDRALLKQWKPSYDRGLAMQASGAVISGVLGLIAAWATGDWRWIVGAVLILANWPYTLLGIMPTNRALKAIAENDAGAQSRALIVKWGGLHAVRTGLGIAATLAYLWALN</sequence>
<feature type="transmembrane region" description="Helical" evidence="1">
    <location>
        <begin position="6"/>
        <end position="23"/>
    </location>
</feature>
<dbReference type="Proteomes" id="UP000051913">
    <property type="component" value="Unassembled WGS sequence"/>
</dbReference>
<keyword evidence="1" id="KW-0812">Transmembrane</keyword>
<dbReference type="STRING" id="1518501.CQ10_11130"/>
<dbReference type="OrthoDB" id="7473921at2"/>
<feature type="transmembrane region" description="Helical" evidence="1">
    <location>
        <begin position="49"/>
        <end position="69"/>
    </location>
</feature>
<keyword evidence="1" id="KW-0472">Membrane</keyword>
<keyword evidence="3" id="KW-1185">Reference proteome</keyword>
<dbReference type="Pfam" id="PF08592">
    <property type="entry name" value="Anthrone_oxy"/>
    <property type="match status" value="1"/>
</dbReference>
<proteinExistence type="predicted"/>
<dbReference type="EMBL" id="LLXX01000119">
    <property type="protein sequence ID" value="KRR05088.1"/>
    <property type="molecule type" value="Genomic_DNA"/>
</dbReference>
<dbReference type="InterPro" id="IPR013901">
    <property type="entry name" value="Anthrone_oxy"/>
</dbReference>
<feature type="transmembrane region" description="Helical" evidence="1">
    <location>
        <begin position="75"/>
        <end position="94"/>
    </location>
</feature>
<protein>
    <recommendedName>
        <fullName evidence="4">DUF1772 domain-containing protein</fullName>
    </recommendedName>
</protein>
<evidence type="ECO:0008006" key="4">
    <source>
        <dbReference type="Google" id="ProtNLM"/>
    </source>
</evidence>
<dbReference type="RefSeq" id="WP_057851644.1">
    <property type="nucleotide sequence ID" value="NZ_LLXX01000119.1"/>
</dbReference>
<accession>A0A0R3LJ12</accession>